<gene>
    <name evidence="2" type="ORF">L0C25_11375</name>
</gene>
<dbReference type="RefSeq" id="WP_271636614.1">
    <property type="nucleotide sequence ID" value="NZ_CP094970.1"/>
</dbReference>
<feature type="compositionally biased region" description="Polar residues" evidence="1">
    <location>
        <begin position="1"/>
        <end position="11"/>
    </location>
</feature>
<dbReference type="Proteomes" id="UP001164390">
    <property type="component" value="Chromosome"/>
</dbReference>
<dbReference type="AlphaFoldDB" id="A0AA46TM34"/>
<proteinExistence type="predicted"/>
<dbReference type="EMBL" id="CP094970">
    <property type="protein sequence ID" value="UYM07638.1"/>
    <property type="molecule type" value="Genomic_DNA"/>
</dbReference>
<evidence type="ECO:0000313" key="3">
    <source>
        <dbReference type="Proteomes" id="UP001164390"/>
    </source>
</evidence>
<organism evidence="2 3">
    <name type="scientific">Solicola gregarius</name>
    <dbReference type="NCBI Taxonomy" id="2908642"/>
    <lineage>
        <taxon>Bacteria</taxon>
        <taxon>Bacillati</taxon>
        <taxon>Actinomycetota</taxon>
        <taxon>Actinomycetes</taxon>
        <taxon>Propionibacteriales</taxon>
        <taxon>Nocardioidaceae</taxon>
        <taxon>Solicola</taxon>
    </lineage>
</organism>
<evidence type="ECO:0000256" key="1">
    <source>
        <dbReference type="SAM" id="MobiDB-lite"/>
    </source>
</evidence>
<reference evidence="2" key="1">
    <citation type="submission" date="2022-01" db="EMBL/GenBank/DDBJ databases">
        <title>Nocardioidaceae gen. sp. A5X3R13.</title>
        <authorList>
            <person name="Lopez Marin M.A."/>
            <person name="Uhlik O."/>
        </authorList>
    </citation>
    <scope>NUCLEOTIDE SEQUENCE</scope>
    <source>
        <strain evidence="2">A5X3R13</strain>
    </source>
</reference>
<accession>A0AA46TM34</accession>
<dbReference type="KEGG" id="sgrg:L0C25_11375"/>
<sequence length="53" mass="5500">MSSLDGTSGNDVEQIAHDECGDNVRGVSPAGQPRGAADLPAGWYRGQGRGSWL</sequence>
<name>A0AA46TM34_9ACTN</name>
<protein>
    <submittedName>
        <fullName evidence="2">Uncharacterized protein</fullName>
    </submittedName>
</protein>
<evidence type="ECO:0000313" key="2">
    <source>
        <dbReference type="EMBL" id="UYM07638.1"/>
    </source>
</evidence>
<keyword evidence="3" id="KW-1185">Reference proteome</keyword>
<feature type="region of interest" description="Disordered" evidence="1">
    <location>
        <begin position="1"/>
        <end position="53"/>
    </location>
</feature>